<dbReference type="Proteomes" id="UP000546213">
    <property type="component" value="Unassembled WGS sequence"/>
</dbReference>
<protein>
    <submittedName>
        <fullName evidence="2">C6 transcription factor</fullName>
    </submittedName>
</protein>
<comment type="caution">
    <text evidence="2">The sequence shown here is derived from an EMBL/GenBank/DDBJ whole genome shotgun (WGS) entry which is preliminary data.</text>
</comment>
<dbReference type="EMBL" id="JAAOAS010000393">
    <property type="protein sequence ID" value="KAF5577132.1"/>
    <property type="molecule type" value="Genomic_DNA"/>
</dbReference>
<evidence type="ECO:0000313" key="3">
    <source>
        <dbReference type="Proteomes" id="UP000546213"/>
    </source>
</evidence>
<evidence type="ECO:0000256" key="1">
    <source>
        <dbReference type="SAM" id="MobiDB-lite"/>
    </source>
</evidence>
<sequence>MNQRRTQQANRSSSREALPVSAPPGQQQPLLSRGNTSAEGVEGEDISEPAEPASPCEPLDYGESESAMGFARKIYRLGSQTIDQQ</sequence>
<accession>A0A8H5NSG0</accession>
<feature type="compositionally biased region" description="Low complexity" evidence="1">
    <location>
        <begin position="49"/>
        <end position="58"/>
    </location>
</feature>
<name>A0A8H5NSG0_9HYPO</name>
<evidence type="ECO:0000313" key="2">
    <source>
        <dbReference type="EMBL" id="KAF5577132.1"/>
    </source>
</evidence>
<proteinExistence type="predicted"/>
<keyword evidence="3" id="KW-1185">Reference proteome</keyword>
<dbReference type="OrthoDB" id="3266505at2759"/>
<feature type="region of interest" description="Disordered" evidence="1">
    <location>
        <begin position="1"/>
        <end position="65"/>
    </location>
</feature>
<gene>
    <name evidence="2" type="ORF">FPCIR_12246</name>
</gene>
<feature type="compositionally biased region" description="Polar residues" evidence="1">
    <location>
        <begin position="24"/>
        <end position="38"/>
    </location>
</feature>
<dbReference type="AlphaFoldDB" id="A0A8H5NSG0"/>
<feature type="compositionally biased region" description="Polar residues" evidence="1">
    <location>
        <begin position="1"/>
        <end position="12"/>
    </location>
</feature>
<reference evidence="2 3" key="1">
    <citation type="submission" date="2020-05" db="EMBL/GenBank/DDBJ databases">
        <title>Identification and distribution of gene clusters putatively required for synthesis of sphingolipid metabolism inhibitors in phylogenetically diverse species of the filamentous fungus Fusarium.</title>
        <authorList>
            <person name="Kim H.-S."/>
            <person name="Busman M."/>
            <person name="Brown D.W."/>
            <person name="Divon H."/>
            <person name="Uhlig S."/>
            <person name="Proctor R.H."/>
        </authorList>
    </citation>
    <scope>NUCLEOTIDE SEQUENCE [LARGE SCALE GENOMIC DNA]</scope>
    <source>
        <strain evidence="2 3">NRRL 36939</strain>
    </source>
</reference>
<organism evidence="2 3">
    <name type="scientific">Fusarium pseudocircinatum</name>
    <dbReference type="NCBI Taxonomy" id="56676"/>
    <lineage>
        <taxon>Eukaryota</taxon>
        <taxon>Fungi</taxon>
        <taxon>Dikarya</taxon>
        <taxon>Ascomycota</taxon>
        <taxon>Pezizomycotina</taxon>
        <taxon>Sordariomycetes</taxon>
        <taxon>Hypocreomycetidae</taxon>
        <taxon>Hypocreales</taxon>
        <taxon>Nectriaceae</taxon>
        <taxon>Fusarium</taxon>
        <taxon>Fusarium fujikuroi species complex</taxon>
    </lineage>
</organism>